<protein>
    <submittedName>
        <fullName evidence="2">Uncharacterized protein</fullName>
    </submittedName>
</protein>
<evidence type="ECO:0000256" key="1">
    <source>
        <dbReference type="SAM" id="MobiDB-lite"/>
    </source>
</evidence>
<reference evidence="2" key="1">
    <citation type="submission" date="2015-08" db="EMBL/GenBank/DDBJ databases">
        <authorList>
            <person name="Babu N.S."/>
            <person name="Beckwith C.J."/>
            <person name="Beseler K.G."/>
            <person name="Brison A."/>
            <person name="Carone J.V."/>
            <person name="Caskin T.P."/>
            <person name="Diamond M."/>
            <person name="Durham M.E."/>
            <person name="Foxe J.M."/>
            <person name="Go M."/>
            <person name="Henderson B.A."/>
            <person name="Jones I.B."/>
            <person name="McGettigan J.A."/>
            <person name="Micheletti S.J."/>
            <person name="Nasrallah M.E."/>
            <person name="Ortiz D."/>
            <person name="Piller C.R."/>
            <person name="Privatt S.R."/>
            <person name="Schneider S.L."/>
            <person name="Sharp S."/>
            <person name="Smith T.C."/>
            <person name="Stanton J.D."/>
            <person name="Ullery H.E."/>
            <person name="Wilson R.J."/>
            <person name="Serrano M.G."/>
            <person name="Buck G."/>
            <person name="Lee V."/>
            <person name="Wang Y."/>
            <person name="Carvalho R."/>
            <person name="Voegtly L."/>
            <person name="Shi R."/>
            <person name="Duckworth R."/>
            <person name="Johnson A."/>
            <person name="Loviza R."/>
            <person name="Walstead R."/>
            <person name="Shah Z."/>
            <person name="Kiflezghi M."/>
            <person name="Wade K."/>
            <person name="Ball S.L."/>
            <person name="Bradley K.W."/>
            <person name="Asai D.J."/>
            <person name="Bowman C.A."/>
            <person name="Russell D.A."/>
            <person name="Pope W.H."/>
            <person name="Jacobs-Sera D."/>
            <person name="Hendrix R.W."/>
            <person name="Hatfull G.F."/>
        </authorList>
    </citation>
    <scope>NUCLEOTIDE SEQUENCE</scope>
</reference>
<feature type="region of interest" description="Disordered" evidence="1">
    <location>
        <begin position="134"/>
        <end position="168"/>
    </location>
</feature>
<dbReference type="EMBL" id="GDKF01006500">
    <property type="protein sequence ID" value="JAT72122.1"/>
    <property type="molecule type" value="Transcribed_RNA"/>
</dbReference>
<feature type="compositionally biased region" description="Basic and acidic residues" evidence="1">
    <location>
        <begin position="134"/>
        <end position="147"/>
    </location>
</feature>
<gene>
    <name evidence="2" type="ORF">g.27375</name>
</gene>
<name>A0A1D1ZYV2_AUXPR</name>
<proteinExistence type="predicted"/>
<sequence length="168" mass="18099">PPPRLMVHASPLLSYPIRRPSHSRSLAKHPLLCPNGGSYGLVFRLSVEPGAPRPGTAPRDPGSGNVPLGKLDLEWTGPMGEVRHIITCNMPAASLRAGMQGRKWCCMTPQQFLGGQCAAGRNRIPCIPFPHADRAAADTDHQQERARRGPRRPPLGPLSAHLQPASPP</sequence>
<organism evidence="2">
    <name type="scientific">Auxenochlorella protothecoides</name>
    <name type="common">Green microalga</name>
    <name type="synonym">Chlorella protothecoides</name>
    <dbReference type="NCBI Taxonomy" id="3075"/>
    <lineage>
        <taxon>Eukaryota</taxon>
        <taxon>Viridiplantae</taxon>
        <taxon>Chlorophyta</taxon>
        <taxon>core chlorophytes</taxon>
        <taxon>Trebouxiophyceae</taxon>
        <taxon>Chlorellales</taxon>
        <taxon>Chlorellaceae</taxon>
        <taxon>Auxenochlorella</taxon>
    </lineage>
</organism>
<evidence type="ECO:0000313" key="2">
    <source>
        <dbReference type="EMBL" id="JAT72122.1"/>
    </source>
</evidence>
<dbReference type="AlphaFoldDB" id="A0A1D1ZYV2"/>
<feature type="non-terminal residue" evidence="2">
    <location>
        <position position="1"/>
    </location>
</feature>
<accession>A0A1D1ZYV2</accession>